<gene>
    <name evidence="1" type="ORF">KAK03_08865</name>
</gene>
<accession>A0A940YIN6</accession>
<protein>
    <recommendedName>
        <fullName evidence="3">DUF1801 domain-containing protein</fullName>
    </recommendedName>
</protein>
<name>A0A940YIN6_9BURK</name>
<evidence type="ECO:0008006" key="3">
    <source>
        <dbReference type="Google" id="ProtNLM"/>
    </source>
</evidence>
<evidence type="ECO:0000313" key="2">
    <source>
        <dbReference type="Proteomes" id="UP000676246"/>
    </source>
</evidence>
<organism evidence="1 2">
    <name type="scientific">Ideonella alba</name>
    <dbReference type="NCBI Taxonomy" id="2824118"/>
    <lineage>
        <taxon>Bacteria</taxon>
        <taxon>Pseudomonadati</taxon>
        <taxon>Pseudomonadota</taxon>
        <taxon>Betaproteobacteria</taxon>
        <taxon>Burkholderiales</taxon>
        <taxon>Sphaerotilaceae</taxon>
        <taxon>Ideonella</taxon>
    </lineage>
</organism>
<reference evidence="1 2" key="1">
    <citation type="submission" date="2021-04" db="EMBL/GenBank/DDBJ databases">
        <title>The genome sequence of Ideonella sp. 3Y2.</title>
        <authorList>
            <person name="Liu Y."/>
        </authorList>
    </citation>
    <scope>NUCLEOTIDE SEQUENCE [LARGE SCALE GENOMIC DNA]</scope>
    <source>
        <strain evidence="1 2">3Y2</strain>
    </source>
</reference>
<comment type="caution">
    <text evidence="1">The sequence shown here is derived from an EMBL/GenBank/DDBJ whole genome shotgun (WGS) entry which is preliminary data.</text>
</comment>
<dbReference type="RefSeq" id="WP_210853473.1">
    <property type="nucleotide sequence ID" value="NZ_JAGQDD010000004.1"/>
</dbReference>
<proteinExistence type="predicted"/>
<sequence length="122" mass="13754">MATTDLTTVYAALRQILARHTDGLLVQHDDDTQFYVDTHHVQPNKKPLFFGAVQRKKAMVAFHLMPVYLQPALLASISPALTARMQGKSCFNFKTLEPALFEELDRLTQSARASYRAQGFVD</sequence>
<dbReference type="AlphaFoldDB" id="A0A940YIN6"/>
<dbReference type="EMBL" id="JAGQDD010000004">
    <property type="protein sequence ID" value="MBQ0930599.1"/>
    <property type="molecule type" value="Genomic_DNA"/>
</dbReference>
<keyword evidence="2" id="KW-1185">Reference proteome</keyword>
<dbReference type="Proteomes" id="UP000676246">
    <property type="component" value="Unassembled WGS sequence"/>
</dbReference>
<evidence type="ECO:0000313" key="1">
    <source>
        <dbReference type="EMBL" id="MBQ0930599.1"/>
    </source>
</evidence>